<dbReference type="GO" id="GO:0003677">
    <property type="term" value="F:DNA binding"/>
    <property type="evidence" value="ECO:0007669"/>
    <property type="project" value="UniProtKB-KW"/>
</dbReference>
<dbReference type="PROSITE" id="PS51464">
    <property type="entry name" value="SIS"/>
    <property type="match status" value="1"/>
</dbReference>
<dbReference type="EMBL" id="CR936503">
    <property type="protein sequence ID" value="CAI54372.1"/>
    <property type="molecule type" value="Genomic_DNA"/>
</dbReference>
<dbReference type="PANTHER" id="PTHR30514">
    <property type="entry name" value="GLUCOKINASE"/>
    <property type="match status" value="1"/>
</dbReference>
<dbReference type="Gene3D" id="1.10.10.10">
    <property type="entry name" value="Winged helix-like DNA-binding domain superfamily/Winged helix DNA-binding domain"/>
    <property type="match status" value="1"/>
</dbReference>
<evidence type="ECO:0000313" key="6">
    <source>
        <dbReference type="EMBL" id="CAI54372.1"/>
    </source>
</evidence>
<keyword evidence="1" id="KW-0805">Transcription regulation</keyword>
<protein>
    <submittedName>
        <fullName evidence="6">Transcriptional regulator, RpiR family</fullName>
    </submittedName>
</protein>
<dbReference type="HOGENOM" id="CLU_055769_4_3_9"/>
<keyword evidence="7" id="KW-1185">Reference proteome</keyword>
<accession>Q38ZK5</accession>
<name>Q38ZK5_LATSS</name>
<feature type="domain" description="HTH rpiR-type" evidence="4">
    <location>
        <begin position="1"/>
        <end position="64"/>
    </location>
</feature>
<dbReference type="InterPro" id="IPR000281">
    <property type="entry name" value="HTH_RpiR"/>
</dbReference>
<sequence length="248" mass="29319">MNKNEQILLDYVIKNMDDIKNRSIRELAAECFVSTTTFLRFVRKIGFSGYSEFITVIKYTILNQDQTEEVNPFVVNQVANRTEYLKNINETVRVLDNDKLNAIVTLMTKKPKLYFFAKGFSKYAAEYIEYLYTLKGFIVIFPKNYEQRQLAYRNINQDDILFVFNYEGEDKELIEILQIIERKCQYAKLVSITSANNNTIQNMSDINLYLFTDELYQHKVEMTSHVSLIAIMELLLYQYNEVEENQIL</sequence>
<proteinExistence type="predicted"/>
<gene>
    <name evidence="6" type="ordered locus">LCA_0073</name>
</gene>
<evidence type="ECO:0000259" key="4">
    <source>
        <dbReference type="PROSITE" id="PS51071"/>
    </source>
</evidence>
<dbReference type="STRING" id="314315.LCA_0073"/>
<dbReference type="eggNOG" id="COG1737">
    <property type="taxonomic scope" value="Bacteria"/>
</dbReference>
<dbReference type="InterPro" id="IPR009057">
    <property type="entry name" value="Homeodomain-like_sf"/>
</dbReference>
<dbReference type="Pfam" id="PF01418">
    <property type="entry name" value="HTH_6"/>
    <property type="match status" value="1"/>
</dbReference>
<dbReference type="Proteomes" id="UP000002707">
    <property type="component" value="Chromosome"/>
</dbReference>
<dbReference type="PROSITE" id="PS51071">
    <property type="entry name" value="HTH_RPIR"/>
    <property type="match status" value="1"/>
</dbReference>
<dbReference type="InterPro" id="IPR036388">
    <property type="entry name" value="WH-like_DNA-bd_sf"/>
</dbReference>
<dbReference type="GO" id="GO:1901135">
    <property type="term" value="P:carbohydrate derivative metabolic process"/>
    <property type="evidence" value="ECO:0007669"/>
    <property type="project" value="InterPro"/>
</dbReference>
<evidence type="ECO:0000256" key="3">
    <source>
        <dbReference type="ARBA" id="ARBA00023163"/>
    </source>
</evidence>
<evidence type="ECO:0000313" key="7">
    <source>
        <dbReference type="Proteomes" id="UP000002707"/>
    </source>
</evidence>
<dbReference type="Pfam" id="PF01380">
    <property type="entry name" value="SIS"/>
    <property type="match status" value="1"/>
</dbReference>
<evidence type="ECO:0000256" key="1">
    <source>
        <dbReference type="ARBA" id="ARBA00023015"/>
    </source>
</evidence>
<dbReference type="CDD" id="cd05013">
    <property type="entry name" value="SIS_RpiR"/>
    <property type="match status" value="1"/>
</dbReference>
<dbReference type="InterPro" id="IPR035472">
    <property type="entry name" value="RpiR-like_SIS"/>
</dbReference>
<organism evidence="6 7">
    <name type="scientific">Latilactobacillus sakei subsp. sakei (strain 23K)</name>
    <name type="common">Lactobacillus sakei subsp. sakei</name>
    <dbReference type="NCBI Taxonomy" id="314315"/>
    <lineage>
        <taxon>Bacteria</taxon>
        <taxon>Bacillati</taxon>
        <taxon>Bacillota</taxon>
        <taxon>Bacilli</taxon>
        <taxon>Lactobacillales</taxon>
        <taxon>Lactobacillaceae</taxon>
        <taxon>Latilactobacillus</taxon>
    </lineage>
</organism>
<dbReference type="GO" id="GO:0097367">
    <property type="term" value="F:carbohydrate derivative binding"/>
    <property type="evidence" value="ECO:0007669"/>
    <property type="project" value="InterPro"/>
</dbReference>
<evidence type="ECO:0000256" key="2">
    <source>
        <dbReference type="ARBA" id="ARBA00023125"/>
    </source>
</evidence>
<reference evidence="7" key="1">
    <citation type="journal article" date="2005" name="Nat. Biotechnol.">
        <title>The complete genome sequence of the meat-borne lactic acid bacterium Lactobacillus sakei 23K.</title>
        <authorList>
            <person name="Chaillou S."/>
            <person name="Champomier-Verges M.-C."/>
            <person name="Cornet M."/>
            <person name="Crutz-Le Coq A.-M."/>
            <person name="Dudez A.-M."/>
            <person name="Martin V."/>
            <person name="Beaufils S."/>
            <person name="Darbon-Rongere E."/>
            <person name="Bossy R."/>
            <person name="Loux V."/>
            <person name="Zagorec M."/>
        </authorList>
    </citation>
    <scope>NUCLEOTIDE SEQUENCE [LARGE SCALE GENOMIC DNA]</scope>
    <source>
        <strain evidence="7">23K</strain>
    </source>
</reference>
<dbReference type="AlphaFoldDB" id="Q38ZK5"/>
<dbReference type="InterPro" id="IPR047640">
    <property type="entry name" value="RpiR-like"/>
</dbReference>
<dbReference type="GO" id="GO:0003700">
    <property type="term" value="F:DNA-binding transcription factor activity"/>
    <property type="evidence" value="ECO:0007669"/>
    <property type="project" value="InterPro"/>
</dbReference>
<keyword evidence="2" id="KW-0238">DNA-binding</keyword>
<dbReference type="KEGG" id="lsa:LCA_0073"/>
<dbReference type="SUPFAM" id="SSF53697">
    <property type="entry name" value="SIS domain"/>
    <property type="match status" value="1"/>
</dbReference>
<dbReference type="Gene3D" id="3.40.50.10490">
    <property type="entry name" value="Glucose-6-phosphate isomerase like protein, domain 1"/>
    <property type="match status" value="1"/>
</dbReference>
<dbReference type="SUPFAM" id="SSF46689">
    <property type="entry name" value="Homeodomain-like"/>
    <property type="match status" value="1"/>
</dbReference>
<dbReference type="InterPro" id="IPR046348">
    <property type="entry name" value="SIS_dom_sf"/>
</dbReference>
<dbReference type="InterPro" id="IPR001347">
    <property type="entry name" value="SIS_dom"/>
</dbReference>
<keyword evidence="3" id="KW-0804">Transcription</keyword>
<dbReference type="PANTHER" id="PTHR30514:SF10">
    <property type="entry name" value="MURR_RPIR FAMILY TRANSCRIPTIONAL REGULATOR"/>
    <property type="match status" value="1"/>
</dbReference>
<feature type="domain" description="SIS" evidence="5">
    <location>
        <begin position="103"/>
        <end position="245"/>
    </location>
</feature>
<evidence type="ECO:0000259" key="5">
    <source>
        <dbReference type="PROSITE" id="PS51464"/>
    </source>
</evidence>